<dbReference type="FunFam" id="3.30.50.10:FF:000019">
    <property type="entry name" value="Nuclear receptor subfamily 2 group E member"/>
    <property type="match status" value="1"/>
</dbReference>
<name>A0A7R8V3N2_HERIL</name>
<gene>
    <name evidence="12" type="ORF">HERILL_LOCUS13824</name>
</gene>
<feature type="domain" description="Nuclear receptor" evidence="10">
    <location>
        <begin position="28"/>
        <end position="105"/>
    </location>
</feature>
<dbReference type="PRINTS" id="PR00398">
    <property type="entry name" value="STRDHORMONER"/>
</dbReference>
<dbReference type="OrthoDB" id="10045640at2759"/>
<dbReference type="Pfam" id="PF00105">
    <property type="entry name" value="zf-C4"/>
    <property type="match status" value="1"/>
</dbReference>
<dbReference type="GO" id="GO:0008270">
    <property type="term" value="F:zinc ion binding"/>
    <property type="evidence" value="ECO:0007669"/>
    <property type="project" value="UniProtKB-KW"/>
</dbReference>
<dbReference type="PROSITE" id="PS51843">
    <property type="entry name" value="NR_LBD"/>
    <property type="match status" value="1"/>
</dbReference>
<keyword evidence="8" id="KW-0675">Receptor</keyword>
<evidence type="ECO:0000256" key="3">
    <source>
        <dbReference type="ARBA" id="ARBA00022771"/>
    </source>
</evidence>
<dbReference type="SMART" id="SM00399">
    <property type="entry name" value="ZnF_C4"/>
    <property type="match status" value="1"/>
</dbReference>
<dbReference type="PROSITE" id="PS51030">
    <property type="entry name" value="NUCLEAR_REC_DBD_2"/>
    <property type="match status" value="1"/>
</dbReference>
<keyword evidence="6" id="KW-0238">DNA-binding</keyword>
<keyword evidence="2" id="KW-0479">Metal-binding</keyword>
<evidence type="ECO:0000256" key="6">
    <source>
        <dbReference type="ARBA" id="ARBA00023125"/>
    </source>
</evidence>
<organism evidence="12 13">
    <name type="scientific">Hermetia illucens</name>
    <name type="common">Black soldier fly</name>
    <dbReference type="NCBI Taxonomy" id="343691"/>
    <lineage>
        <taxon>Eukaryota</taxon>
        <taxon>Metazoa</taxon>
        <taxon>Ecdysozoa</taxon>
        <taxon>Arthropoda</taxon>
        <taxon>Hexapoda</taxon>
        <taxon>Insecta</taxon>
        <taxon>Pterygota</taxon>
        <taxon>Neoptera</taxon>
        <taxon>Endopterygota</taxon>
        <taxon>Diptera</taxon>
        <taxon>Brachycera</taxon>
        <taxon>Stratiomyomorpha</taxon>
        <taxon>Stratiomyidae</taxon>
        <taxon>Hermetiinae</taxon>
        <taxon>Hermetia</taxon>
    </lineage>
</organism>
<dbReference type="InterPro" id="IPR001723">
    <property type="entry name" value="Nuclear_hrmn_rcpt"/>
</dbReference>
<dbReference type="PANTHER" id="PTHR24083">
    <property type="entry name" value="NUCLEAR HORMONE RECEPTOR"/>
    <property type="match status" value="1"/>
</dbReference>
<evidence type="ECO:0000259" key="11">
    <source>
        <dbReference type="PROSITE" id="PS51843"/>
    </source>
</evidence>
<keyword evidence="13" id="KW-1185">Reference proteome</keyword>
<dbReference type="PROSITE" id="PS00031">
    <property type="entry name" value="NUCLEAR_REC_DBD_1"/>
    <property type="match status" value="1"/>
</dbReference>
<sequence>MKDLSCPSSPIIDVGSNEFPAKNRILVDIPCEVCRDYSSGKHYGIYACDGCAGFFKRSIRQDRVYVCRLGNPGRCTVDKAHRNQCRACRLRKCLEVGMNQQAVQHERGPRASTLLRQISLQNEVIGTEMVVQQSWVGFSINQFAISNTILSNPTMQRLLFHHPTVNRPPYFARPTPVEDTSIQAIASEHLFHNIRQFKTMGRFSELCMSDQLLLIDASWKELFVLSIVQYMMPMHLGQLLREYLTDERYNFFLHGLADDVKAISSTLQFIQSLQLNAREYDLLRPIFLFQRATMERVLAAHMVCDHPRMEKRLRETMKICKMFEIACTNYVNYVRPNSLRFHEVFRVIHRLRVAPLYAIEELFFRKLIGGNPLMVLIADLYVQKQI</sequence>
<feature type="domain" description="NR LBD" evidence="11">
    <location>
        <begin position="149"/>
        <end position="384"/>
    </location>
</feature>
<accession>A0A7R8V3N2</accession>
<keyword evidence="5" id="KW-0805">Transcription regulation</keyword>
<keyword evidence="9" id="KW-0539">Nucleus</keyword>
<dbReference type="AlphaFoldDB" id="A0A7R8V3N2"/>
<keyword evidence="7" id="KW-0804">Transcription</keyword>
<evidence type="ECO:0000313" key="13">
    <source>
        <dbReference type="Proteomes" id="UP000594454"/>
    </source>
</evidence>
<dbReference type="Gene3D" id="3.30.50.10">
    <property type="entry name" value="Erythroid Transcription Factor GATA-1, subunit A"/>
    <property type="match status" value="1"/>
</dbReference>
<protein>
    <submittedName>
        <fullName evidence="12">Uncharacterized protein</fullName>
    </submittedName>
</protein>
<dbReference type="GO" id="GO:0000122">
    <property type="term" value="P:negative regulation of transcription by RNA polymerase II"/>
    <property type="evidence" value="ECO:0007669"/>
    <property type="project" value="UniProtKB-ARBA"/>
</dbReference>
<dbReference type="PRINTS" id="PR00047">
    <property type="entry name" value="STROIDFINGER"/>
</dbReference>
<dbReference type="SUPFAM" id="SSF57716">
    <property type="entry name" value="Glucocorticoid receptor-like (DNA-binding domain)"/>
    <property type="match status" value="1"/>
</dbReference>
<dbReference type="Proteomes" id="UP000594454">
    <property type="component" value="Chromosome 5"/>
</dbReference>
<dbReference type="SUPFAM" id="SSF48508">
    <property type="entry name" value="Nuclear receptor ligand-binding domain"/>
    <property type="match status" value="1"/>
</dbReference>
<evidence type="ECO:0000256" key="4">
    <source>
        <dbReference type="ARBA" id="ARBA00022833"/>
    </source>
</evidence>
<comment type="subcellular location">
    <subcellularLocation>
        <location evidence="1">Nucleus</location>
    </subcellularLocation>
</comment>
<evidence type="ECO:0000256" key="1">
    <source>
        <dbReference type="ARBA" id="ARBA00004123"/>
    </source>
</evidence>
<dbReference type="Gene3D" id="1.10.565.10">
    <property type="entry name" value="Retinoid X Receptor"/>
    <property type="match status" value="1"/>
</dbReference>
<evidence type="ECO:0000259" key="10">
    <source>
        <dbReference type="PROSITE" id="PS51030"/>
    </source>
</evidence>
<evidence type="ECO:0000256" key="2">
    <source>
        <dbReference type="ARBA" id="ARBA00022723"/>
    </source>
</evidence>
<dbReference type="InterPro" id="IPR000536">
    <property type="entry name" value="Nucl_hrmn_rcpt_lig-bd"/>
</dbReference>
<dbReference type="EMBL" id="LR899013">
    <property type="protein sequence ID" value="CAD7091407.1"/>
    <property type="molecule type" value="Genomic_DNA"/>
</dbReference>
<dbReference type="InterPro" id="IPR050274">
    <property type="entry name" value="Nuclear_hormone_rcpt_NR2"/>
</dbReference>
<dbReference type="GO" id="GO:0003700">
    <property type="term" value="F:DNA-binding transcription factor activity"/>
    <property type="evidence" value="ECO:0007669"/>
    <property type="project" value="InterPro"/>
</dbReference>
<keyword evidence="3" id="KW-0863">Zinc-finger</keyword>
<reference evidence="12 13" key="1">
    <citation type="submission" date="2020-11" db="EMBL/GenBank/DDBJ databases">
        <authorList>
            <person name="Wallbank WR R."/>
            <person name="Pardo Diaz C."/>
            <person name="Kozak K."/>
            <person name="Martin S."/>
            <person name="Jiggins C."/>
            <person name="Moest M."/>
            <person name="Warren A I."/>
            <person name="Generalovic N T."/>
            <person name="Byers J.R.P. K."/>
            <person name="Montejo-Kovacevich G."/>
            <person name="Yen C E."/>
        </authorList>
    </citation>
    <scope>NUCLEOTIDE SEQUENCE [LARGE SCALE GENOMIC DNA]</scope>
</reference>
<dbReference type="InterPro" id="IPR013088">
    <property type="entry name" value="Znf_NHR/GATA"/>
</dbReference>
<dbReference type="InterPro" id="IPR001628">
    <property type="entry name" value="Znf_hrmn_rcpt"/>
</dbReference>
<keyword evidence="4" id="KW-0862">Zinc</keyword>
<evidence type="ECO:0000256" key="5">
    <source>
        <dbReference type="ARBA" id="ARBA00023015"/>
    </source>
</evidence>
<dbReference type="InterPro" id="IPR035500">
    <property type="entry name" value="NHR-like_dom_sf"/>
</dbReference>
<evidence type="ECO:0000313" key="12">
    <source>
        <dbReference type="EMBL" id="CAD7091407.1"/>
    </source>
</evidence>
<dbReference type="InParanoid" id="A0A7R8V3N2"/>
<evidence type="ECO:0000256" key="7">
    <source>
        <dbReference type="ARBA" id="ARBA00023163"/>
    </source>
</evidence>
<dbReference type="GO" id="GO:0005634">
    <property type="term" value="C:nucleus"/>
    <property type="evidence" value="ECO:0007669"/>
    <property type="project" value="UniProtKB-SubCell"/>
</dbReference>
<dbReference type="GO" id="GO:0043565">
    <property type="term" value="F:sequence-specific DNA binding"/>
    <property type="evidence" value="ECO:0007669"/>
    <property type="project" value="InterPro"/>
</dbReference>
<proteinExistence type="predicted"/>
<dbReference type="GO" id="GO:0032502">
    <property type="term" value="P:developmental process"/>
    <property type="evidence" value="ECO:0007669"/>
    <property type="project" value="UniProtKB-ARBA"/>
</dbReference>
<evidence type="ECO:0000256" key="8">
    <source>
        <dbReference type="ARBA" id="ARBA00023170"/>
    </source>
</evidence>
<evidence type="ECO:0000256" key="9">
    <source>
        <dbReference type="ARBA" id="ARBA00023242"/>
    </source>
</evidence>